<feature type="region of interest" description="Disordered" evidence="1">
    <location>
        <begin position="75"/>
        <end position="96"/>
    </location>
</feature>
<evidence type="ECO:0000313" key="2">
    <source>
        <dbReference type="EMBL" id="KAF7267035.1"/>
    </source>
</evidence>
<feature type="region of interest" description="Disordered" evidence="1">
    <location>
        <begin position="24"/>
        <end position="61"/>
    </location>
</feature>
<gene>
    <name evidence="2" type="ORF">GWI33_019693</name>
</gene>
<sequence>MTLGVKTPSPSPSPVRVEECAPPVRVQKGMSTSGRQGEAGPHYPLLSRAGGSEEGEAAPGTGTWCLKRIEVGPVSDPPMRRLVFGGNGARSSLSNP</sequence>
<accession>A0A834HQW8</accession>
<dbReference type="Proteomes" id="UP000625711">
    <property type="component" value="Unassembled WGS sequence"/>
</dbReference>
<proteinExistence type="predicted"/>
<dbReference type="AlphaFoldDB" id="A0A834HQW8"/>
<evidence type="ECO:0000313" key="3">
    <source>
        <dbReference type="Proteomes" id="UP000625711"/>
    </source>
</evidence>
<reference evidence="2" key="1">
    <citation type="submission" date="2020-08" db="EMBL/GenBank/DDBJ databases">
        <title>Genome sequencing and assembly of the red palm weevil Rhynchophorus ferrugineus.</title>
        <authorList>
            <person name="Dias G.B."/>
            <person name="Bergman C.M."/>
            <person name="Manee M."/>
        </authorList>
    </citation>
    <scope>NUCLEOTIDE SEQUENCE</scope>
    <source>
        <strain evidence="2">AA-2017</strain>
        <tissue evidence="2">Whole larva</tissue>
    </source>
</reference>
<comment type="caution">
    <text evidence="2">The sequence shown here is derived from an EMBL/GenBank/DDBJ whole genome shotgun (WGS) entry which is preliminary data.</text>
</comment>
<keyword evidence="3" id="KW-1185">Reference proteome</keyword>
<protein>
    <submittedName>
        <fullName evidence="2">Uncharacterized protein</fullName>
    </submittedName>
</protein>
<evidence type="ECO:0000256" key="1">
    <source>
        <dbReference type="SAM" id="MobiDB-lite"/>
    </source>
</evidence>
<name>A0A834HQW8_RHYFE</name>
<dbReference type="EMBL" id="JAACXV010014474">
    <property type="protein sequence ID" value="KAF7267035.1"/>
    <property type="molecule type" value="Genomic_DNA"/>
</dbReference>
<organism evidence="2 3">
    <name type="scientific">Rhynchophorus ferrugineus</name>
    <name type="common">Red palm weevil</name>
    <name type="synonym">Curculio ferrugineus</name>
    <dbReference type="NCBI Taxonomy" id="354439"/>
    <lineage>
        <taxon>Eukaryota</taxon>
        <taxon>Metazoa</taxon>
        <taxon>Ecdysozoa</taxon>
        <taxon>Arthropoda</taxon>
        <taxon>Hexapoda</taxon>
        <taxon>Insecta</taxon>
        <taxon>Pterygota</taxon>
        <taxon>Neoptera</taxon>
        <taxon>Endopterygota</taxon>
        <taxon>Coleoptera</taxon>
        <taxon>Polyphaga</taxon>
        <taxon>Cucujiformia</taxon>
        <taxon>Curculionidae</taxon>
        <taxon>Dryophthorinae</taxon>
        <taxon>Rhynchophorus</taxon>
    </lineage>
</organism>